<dbReference type="SUPFAM" id="SSF52266">
    <property type="entry name" value="SGNH hydrolase"/>
    <property type="match status" value="1"/>
</dbReference>
<feature type="signal peptide" evidence="1">
    <location>
        <begin position="1"/>
        <end position="23"/>
    </location>
</feature>
<dbReference type="InterPro" id="IPR013830">
    <property type="entry name" value="SGNH_hydro"/>
</dbReference>
<dbReference type="Proteomes" id="UP000435649">
    <property type="component" value="Unassembled WGS sequence"/>
</dbReference>
<feature type="chain" id="PRO_5032283412" description="Lysophospholipase L1-like esterase" evidence="1">
    <location>
        <begin position="24"/>
        <end position="1186"/>
    </location>
</feature>
<organism evidence="4 5">
    <name type="scientific">Victivallis lenta</name>
    <dbReference type="NCBI Taxonomy" id="2606640"/>
    <lineage>
        <taxon>Bacteria</taxon>
        <taxon>Pseudomonadati</taxon>
        <taxon>Lentisphaerota</taxon>
        <taxon>Lentisphaeria</taxon>
        <taxon>Victivallales</taxon>
        <taxon>Victivallaceae</taxon>
        <taxon>Victivallis</taxon>
    </lineage>
</organism>
<evidence type="ECO:0008006" key="6">
    <source>
        <dbReference type="Google" id="ProtNLM"/>
    </source>
</evidence>
<feature type="domain" description="SGNH hydrolase-type esterase" evidence="3">
    <location>
        <begin position="992"/>
        <end position="1174"/>
    </location>
</feature>
<dbReference type="InterPro" id="IPR011050">
    <property type="entry name" value="Pectin_lyase_fold/virulence"/>
</dbReference>
<protein>
    <recommendedName>
        <fullName evidence="6">Lysophospholipase L1-like esterase</fullName>
    </recommendedName>
</protein>
<name>A0A844G483_9BACT</name>
<dbReference type="RefSeq" id="WP_154419534.1">
    <property type="nucleotide sequence ID" value="NZ_VUNS01000021.1"/>
</dbReference>
<evidence type="ECO:0000313" key="5">
    <source>
        <dbReference type="Proteomes" id="UP000435649"/>
    </source>
</evidence>
<dbReference type="SMART" id="SM00710">
    <property type="entry name" value="PbH1"/>
    <property type="match status" value="7"/>
</dbReference>
<dbReference type="CDD" id="cd00229">
    <property type="entry name" value="SGNH_hydrolase"/>
    <property type="match status" value="1"/>
</dbReference>
<reference evidence="4 5" key="1">
    <citation type="submission" date="2019-08" db="EMBL/GenBank/DDBJ databases">
        <title>In-depth cultivation of the pig gut microbiome towards novel bacterial diversity and tailored functional studies.</title>
        <authorList>
            <person name="Wylensek D."/>
            <person name="Hitch T.C.A."/>
            <person name="Clavel T."/>
        </authorList>
    </citation>
    <scope>NUCLEOTIDE SEQUENCE [LARGE SCALE GENOMIC DNA]</scope>
    <source>
        <strain evidence="4 5">BBE-744-WT-12</strain>
    </source>
</reference>
<accession>A0A844G483</accession>
<keyword evidence="1" id="KW-0732">Signal</keyword>
<dbReference type="SUPFAM" id="SSF51126">
    <property type="entry name" value="Pectin lyase-like"/>
    <property type="match status" value="2"/>
</dbReference>
<dbReference type="EMBL" id="VUNS01000021">
    <property type="protein sequence ID" value="MST98610.1"/>
    <property type="molecule type" value="Genomic_DNA"/>
</dbReference>
<dbReference type="Gene3D" id="3.40.50.1110">
    <property type="entry name" value="SGNH hydrolase"/>
    <property type="match status" value="1"/>
</dbReference>
<keyword evidence="5" id="KW-1185">Reference proteome</keyword>
<dbReference type="GO" id="GO:0016788">
    <property type="term" value="F:hydrolase activity, acting on ester bonds"/>
    <property type="evidence" value="ECO:0007669"/>
    <property type="project" value="UniProtKB-ARBA"/>
</dbReference>
<dbReference type="InterPro" id="IPR012334">
    <property type="entry name" value="Pectin_lyas_fold"/>
</dbReference>
<dbReference type="Pfam" id="PF13472">
    <property type="entry name" value="Lipase_GDSL_2"/>
    <property type="match status" value="1"/>
</dbReference>
<evidence type="ECO:0000256" key="1">
    <source>
        <dbReference type="SAM" id="SignalP"/>
    </source>
</evidence>
<comment type="caution">
    <text evidence="4">The sequence shown here is derived from an EMBL/GenBank/DDBJ whole genome shotgun (WGS) entry which is preliminary data.</text>
</comment>
<sequence>MTHKTVFLSVLLLGLSVSGSEFATVQEDFSGTPRFYGKISENCLYVDTRASNAPWNTIWVDEKGIFKAGNTYLVKFRYRITDRFDDGHLAFMVRPGDVEHHLNDLYAENGMAKQWTAVQFEVTVPDDASPYTLQIHAKGKVSAEISGLVIACQRTPYRMIKPGNTTSLKLPAGSQEFEIAQPQFPAEPVIVDAGEFGFSTEAPDNTQAWQRAVAACRTRQASKLLLPKGTFRFTSNTPLKLEDFRDFELDGNGALFVFHREKMPMHSSFLELSRNHRVILKKLNIDWDWEKMPLASTVQVLKVDPARKWIEVEFTEYGGFPAPESMRVADMEQLDPVTMSVGCENSKGALFEFIPGRYSPADMTWTAPDRMIIRKNTEQQDHFFTEIQPGELFRMRHYSYDAGAFILDDNQHITLKDINIYSCPGFGLLLAGRNQKFVELKRVKTVLPKGKKRNITSCADPVHGSQSAGFLKFIDCEFGFSGDDCINITDMHGLATVTAPDRLQLSTISIGTFRAGDVLELRELNFAPVNRSVTVKKLLPGNSNDGSGALEIAEGLPQELIGHRFVIFNRGYGTRNVIIRNCKFHNNRARGILPQAQNMTIENNYFFHNQAGGMQIGTGYQEHYWGEGFGVSNVVVRNNVFDYVNVNSTRAGKFVRDIEILAYALPETDEPVFPLMQDILFENNTFVNPVGAVLYASGTENLIFRNNRIINTFNRKNEFAYRGAVVLEQVKNGFILDNEWNCHELNEGAGVIMNETTCKGITVSGNRFFTLPASVAPCKMELVSSWKIRVTDTTGKTAVLPVVPPVPEKIVDELHENLALFAPDNPGWARGTVLKHLAAAECSAAGALLPQSVTVKRPDGFVMTRGTDYELDPFWGTVGRSADGRIKENDAVLIDYSVRNSRLDAVIRQKDGSLIIRKGTPAPVLAQPPPLRYGEQMLGSVYLPAGADTLTDASLFPVMETESPTAVPVAEQLLPKTLKKLRNGERLRIVAWGDSVTAGTWLQPGERIGGGFAAALKERFPQADIELVTVGWPGKNSEMFFAEPPGSEWNYVARILDSRPDLILMEFVNDAGLSSDIWQKNYTRVVEDVRRIGAELILMTPHYVRPDWMGLTEEKRCDEDPRPYVQFLRKFAREHSIALADVSRSYGGLWRRGIPYTTLLVNGINHPNADGMKLFQKALLDLFPIK</sequence>
<gene>
    <name evidence="4" type="ORF">FYJ85_16345</name>
</gene>
<feature type="domain" description="Right handed beta helix" evidence="2">
    <location>
        <begin position="573"/>
        <end position="645"/>
    </location>
</feature>
<dbReference type="Gene3D" id="2.60.120.260">
    <property type="entry name" value="Galactose-binding domain-like"/>
    <property type="match status" value="1"/>
</dbReference>
<dbReference type="InterPro" id="IPR006626">
    <property type="entry name" value="PbH1"/>
</dbReference>
<dbReference type="Gene3D" id="2.160.20.10">
    <property type="entry name" value="Single-stranded right-handed beta-helix, Pectin lyase-like"/>
    <property type="match status" value="2"/>
</dbReference>
<evidence type="ECO:0000259" key="3">
    <source>
        <dbReference type="Pfam" id="PF13472"/>
    </source>
</evidence>
<evidence type="ECO:0000259" key="2">
    <source>
        <dbReference type="Pfam" id="PF13229"/>
    </source>
</evidence>
<dbReference type="Pfam" id="PF13229">
    <property type="entry name" value="Beta_helix"/>
    <property type="match status" value="1"/>
</dbReference>
<proteinExistence type="predicted"/>
<dbReference type="InterPro" id="IPR039448">
    <property type="entry name" value="Beta_helix"/>
</dbReference>
<evidence type="ECO:0000313" key="4">
    <source>
        <dbReference type="EMBL" id="MST98610.1"/>
    </source>
</evidence>
<dbReference type="AlphaFoldDB" id="A0A844G483"/>
<dbReference type="InterPro" id="IPR036514">
    <property type="entry name" value="SGNH_hydro_sf"/>
</dbReference>